<gene>
    <name evidence="2" type="ORF">B8W66_22620</name>
</gene>
<dbReference type="OrthoDB" id="9785907at2"/>
<dbReference type="Gene3D" id="3.20.20.150">
    <property type="entry name" value="Divalent-metal-dependent TIM barrel enzymes"/>
    <property type="match status" value="1"/>
</dbReference>
<dbReference type="Pfam" id="PF01261">
    <property type="entry name" value="AP_endonuc_2"/>
    <property type="match status" value="1"/>
</dbReference>
<accession>A0A1X2LNZ0</accession>
<dbReference type="InterPro" id="IPR036237">
    <property type="entry name" value="Xyl_isomerase-like_sf"/>
</dbReference>
<dbReference type="GO" id="GO:0016853">
    <property type="term" value="F:isomerase activity"/>
    <property type="evidence" value="ECO:0007669"/>
    <property type="project" value="UniProtKB-KW"/>
</dbReference>
<dbReference type="SUPFAM" id="SSF51658">
    <property type="entry name" value="Xylose isomerase-like"/>
    <property type="match status" value="1"/>
</dbReference>
<dbReference type="NCBIfam" id="NF035939">
    <property type="entry name" value="TIM_EboE"/>
    <property type="match status" value="1"/>
</dbReference>
<protein>
    <submittedName>
        <fullName evidence="2">Isomerase</fullName>
    </submittedName>
</protein>
<feature type="domain" description="Xylose isomerase-like TIM barrel" evidence="1">
    <location>
        <begin position="33"/>
        <end position="243"/>
    </location>
</feature>
<dbReference type="AlphaFoldDB" id="A0A1X2LNZ0"/>
<dbReference type="PROSITE" id="PS00730">
    <property type="entry name" value="AP_NUCLEASE_F2_2"/>
    <property type="match status" value="1"/>
</dbReference>
<dbReference type="InterPro" id="IPR013022">
    <property type="entry name" value="Xyl_isomerase-like_TIM-brl"/>
</dbReference>
<dbReference type="Proteomes" id="UP000193247">
    <property type="component" value="Unassembled WGS sequence"/>
</dbReference>
<evidence type="ECO:0000259" key="1">
    <source>
        <dbReference type="Pfam" id="PF01261"/>
    </source>
</evidence>
<dbReference type="InterPro" id="IPR018246">
    <property type="entry name" value="AP_endonuc_F2_Zn_BS"/>
</dbReference>
<dbReference type="EMBL" id="NCXP01000053">
    <property type="protein sequence ID" value="OSC36688.1"/>
    <property type="molecule type" value="Genomic_DNA"/>
</dbReference>
<dbReference type="STRING" id="1430326.B8W66_22620"/>
<keyword evidence="2" id="KW-0413">Isomerase</keyword>
<evidence type="ECO:0000313" key="2">
    <source>
        <dbReference type="EMBL" id="OSC36688.1"/>
    </source>
</evidence>
<dbReference type="RefSeq" id="WP_085327492.1">
    <property type="nucleotide sequence ID" value="NZ_NCXP01000053.1"/>
</dbReference>
<reference evidence="2 3" key="1">
    <citation type="submission" date="2017-04" db="EMBL/GenBank/DDBJ databases">
        <title>The new phylogeny of genus Mycobacterium.</title>
        <authorList>
            <person name="Tortoli E."/>
            <person name="Trovato A."/>
            <person name="Cirillo D.M."/>
        </authorList>
    </citation>
    <scope>NUCLEOTIDE SEQUENCE [LARGE SCALE GENOMIC DNA]</scope>
    <source>
        <strain evidence="2 3">TBL 1200985</strain>
    </source>
</reference>
<sequence length="376" mass="41146">MLSYCSNVVAADTLLLLEQQLLSVFAVARDRAGLDQLGVGLWLPARTMTRLADDRRARRRLAAILADNGLAVVTMNAFPYGVFHGGSVKHAVYQPDWTTPKRLEYTRNCAEVLNDLLTDTEHGTISTLPLGWSDPWDDDADAKARHSLSTLSDELRRIENGSGHRIRLAVEPEPGCVIGSCGDALDWFARAVEGDDVDPRYVGLCLDTCHLAVMHEDPVDVLAGLAEVGVEVVKIQASNAIQISDLAAKGLDEAFAEFGNSPYLHQVNGIDADGHPWFRDDFSLEDPSTPRSGSARVHYHVPLHLSPPAPLSNTSQVLVDVMDMLRDGSLPGPIDIEIETYTWDVLPPSLRSGSLAEDIAAEIRWLDELISEWDPA</sequence>
<name>A0A1X2LNZ0_9MYCO</name>
<evidence type="ECO:0000313" key="3">
    <source>
        <dbReference type="Proteomes" id="UP000193247"/>
    </source>
</evidence>
<organism evidence="2 3">
    <name type="scientific">Mycobacterium decipiens</name>
    <dbReference type="NCBI Taxonomy" id="1430326"/>
    <lineage>
        <taxon>Bacteria</taxon>
        <taxon>Bacillati</taxon>
        <taxon>Actinomycetota</taxon>
        <taxon>Actinomycetes</taxon>
        <taxon>Mycobacteriales</taxon>
        <taxon>Mycobacteriaceae</taxon>
        <taxon>Mycobacterium</taxon>
    </lineage>
</organism>
<proteinExistence type="predicted"/>
<keyword evidence="3" id="KW-1185">Reference proteome</keyword>
<dbReference type="GO" id="GO:0008270">
    <property type="term" value="F:zinc ion binding"/>
    <property type="evidence" value="ECO:0007669"/>
    <property type="project" value="InterPro"/>
</dbReference>
<comment type="caution">
    <text evidence="2">The sequence shown here is derived from an EMBL/GenBank/DDBJ whole genome shotgun (WGS) entry which is preliminary data.</text>
</comment>